<evidence type="ECO:0000256" key="1">
    <source>
        <dbReference type="SAM" id="MobiDB-lite"/>
    </source>
</evidence>
<dbReference type="EMBL" id="CP029149">
    <property type="protein sequence ID" value="QHN65189.1"/>
    <property type="molecule type" value="Genomic_DNA"/>
</dbReference>
<accession>A0A6P1QTS0</accession>
<evidence type="ECO:0000313" key="2">
    <source>
        <dbReference type="EMBL" id="QHN65189.1"/>
    </source>
</evidence>
<name>A0A6P1QTS0_9FLAO</name>
<organism evidence="2 3">
    <name type="scientific">Bergeyella cardium</name>
    <dbReference type="NCBI Taxonomy" id="1585976"/>
    <lineage>
        <taxon>Bacteria</taxon>
        <taxon>Pseudomonadati</taxon>
        <taxon>Bacteroidota</taxon>
        <taxon>Flavobacteriia</taxon>
        <taxon>Flavobacteriales</taxon>
        <taxon>Weeksellaceae</taxon>
        <taxon>Bergeyella</taxon>
    </lineage>
</organism>
<evidence type="ECO:0000313" key="3">
    <source>
        <dbReference type="Proteomes" id="UP000464318"/>
    </source>
</evidence>
<sequence>MKYIAIISLFSTFLLLSCGDNKPQNSTQNKAEQSNPTEQKNPYTRNLRDPSSILGEWFHYDCEGQQALSIKFNDDGIMYFQEYTFIDLPNEYSGSYEYSNGKGSYLLANLEMYDEASGNFQLSFTKEGQMQIKFDKKIIYLGFDENKPLTFHQKNTPIPFNDPQPTLISIYKAIYPRIFEREVCDAYNNIVAEKPNPPANIKYSADKKQLTYTSRNEENFIIKFDLRIWDYPKSNDKLIGFNHPYCAENENSCRSGTILFYRYDAQNKILIPLDEEKIIPQLKKRYKDDEEMIGHLIKFPTISADSPPSDRVEIYFYEDEMDYTKPKSFTE</sequence>
<dbReference type="Proteomes" id="UP000464318">
    <property type="component" value="Chromosome"/>
</dbReference>
<protein>
    <submittedName>
        <fullName evidence="2">Uncharacterized protein</fullName>
    </submittedName>
</protein>
<dbReference type="RefSeq" id="WP_160224080.1">
    <property type="nucleotide sequence ID" value="NZ_CP029149.1"/>
</dbReference>
<dbReference type="KEGG" id="bcad:DBX24_04405"/>
<keyword evidence="3" id="KW-1185">Reference proteome</keyword>
<feature type="compositionally biased region" description="Polar residues" evidence="1">
    <location>
        <begin position="24"/>
        <end position="44"/>
    </location>
</feature>
<reference evidence="2 3" key="1">
    <citation type="submission" date="2018-04" db="EMBL/GenBank/DDBJ databases">
        <title>Characteristic and Complete Genome Sequencing of A Novel Member of Infective Endocarditis Causative Bacteria: Bergeyella cardium QL-PH.</title>
        <authorList>
            <person name="Pan H."/>
            <person name="Sun E."/>
            <person name="Zhang Y."/>
        </authorList>
    </citation>
    <scope>NUCLEOTIDE SEQUENCE [LARGE SCALE GENOMIC DNA]</scope>
    <source>
        <strain evidence="2 3">HPQL</strain>
    </source>
</reference>
<proteinExistence type="predicted"/>
<gene>
    <name evidence="2" type="ORF">DBX24_04405</name>
</gene>
<dbReference type="AlphaFoldDB" id="A0A6P1QTS0"/>
<feature type="region of interest" description="Disordered" evidence="1">
    <location>
        <begin position="24"/>
        <end position="45"/>
    </location>
</feature>
<dbReference type="PROSITE" id="PS51257">
    <property type="entry name" value="PROKAR_LIPOPROTEIN"/>
    <property type="match status" value="1"/>
</dbReference>